<proteinExistence type="predicted"/>
<name>A0A518E0I6_9BACT</name>
<gene>
    <name evidence="1" type="ORF">Pla8534_54560</name>
</gene>
<dbReference type="AlphaFoldDB" id="A0A518E0I6"/>
<dbReference type="RefSeq" id="WP_145056370.1">
    <property type="nucleotide sequence ID" value="NZ_CP036433.1"/>
</dbReference>
<sequence length="349" mass="39435">MKKLYSGLLEIVDQQCNAEQISHLLRKIKETSELAKSEIRCSGKKSVLIENVSRAIGRGLISTETVHDLVRDCEENGAQHIFLYRPTSRVVKDRLSDGTEVAEKLFGECWGPDYFPIFDRREEELVWVDFRMGLAGKPKDWIAKIYGHERHYKVEKRTKETISSTAYREVIDYTMDNYSTVLLFRWNHPDLLEVRIDQHGGQKSGVIDDRLNSALKMFSEVVAPDDLPAYSLSHSITDMIRNRVANKHAYAIGSVKLLDVRRGIIEFHPYDPEEELDAENGRSNALDQLIKSAAVGHRLAIQWKPCGDTPQCFPGNGLLTTATGAGCNDLVVSSKTTAPVLNYVTNKLR</sequence>
<dbReference type="EMBL" id="CP036433">
    <property type="protein sequence ID" value="QDU97606.1"/>
    <property type="molecule type" value="Genomic_DNA"/>
</dbReference>
<accession>A0A518E0I6</accession>
<dbReference type="OrthoDB" id="277642at2"/>
<evidence type="ECO:0000313" key="2">
    <source>
        <dbReference type="Proteomes" id="UP000317648"/>
    </source>
</evidence>
<protein>
    <submittedName>
        <fullName evidence="1">Uncharacterized protein</fullName>
    </submittedName>
</protein>
<evidence type="ECO:0000313" key="1">
    <source>
        <dbReference type="EMBL" id="QDU97606.1"/>
    </source>
</evidence>
<organism evidence="1 2">
    <name type="scientific">Lignipirellula cremea</name>
    <dbReference type="NCBI Taxonomy" id="2528010"/>
    <lineage>
        <taxon>Bacteria</taxon>
        <taxon>Pseudomonadati</taxon>
        <taxon>Planctomycetota</taxon>
        <taxon>Planctomycetia</taxon>
        <taxon>Pirellulales</taxon>
        <taxon>Pirellulaceae</taxon>
        <taxon>Lignipirellula</taxon>
    </lineage>
</organism>
<keyword evidence="2" id="KW-1185">Reference proteome</keyword>
<reference evidence="1 2" key="1">
    <citation type="submission" date="2019-02" db="EMBL/GenBank/DDBJ databases">
        <title>Deep-cultivation of Planctomycetes and their phenomic and genomic characterization uncovers novel biology.</title>
        <authorList>
            <person name="Wiegand S."/>
            <person name="Jogler M."/>
            <person name="Boedeker C."/>
            <person name="Pinto D."/>
            <person name="Vollmers J."/>
            <person name="Rivas-Marin E."/>
            <person name="Kohn T."/>
            <person name="Peeters S.H."/>
            <person name="Heuer A."/>
            <person name="Rast P."/>
            <person name="Oberbeckmann S."/>
            <person name="Bunk B."/>
            <person name="Jeske O."/>
            <person name="Meyerdierks A."/>
            <person name="Storesund J.E."/>
            <person name="Kallscheuer N."/>
            <person name="Luecker S."/>
            <person name="Lage O.M."/>
            <person name="Pohl T."/>
            <person name="Merkel B.J."/>
            <person name="Hornburger P."/>
            <person name="Mueller R.-W."/>
            <person name="Bruemmer F."/>
            <person name="Labrenz M."/>
            <person name="Spormann A.M."/>
            <person name="Op den Camp H."/>
            <person name="Overmann J."/>
            <person name="Amann R."/>
            <person name="Jetten M.S.M."/>
            <person name="Mascher T."/>
            <person name="Medema M.H."/>
            <person name="Devos D.P."/>
            <person name="Kaster A.-K."/>
            <person name="Ovreas L."/>
            <person name="Rohde M."/>
            <person name="Galperin M.Y."/>
            <person name="Jogler C."/>
        </authorList>
    </citation>
    <scope>NUCLEOTIDE SEQUENCE [LARGE SCALE GENOMIC DNA]</scope>
    <source>
        <strain evidence="1 2">Pla85_3_4</strain>
    </source>
</reference>
<dbReference type="KEGG" id="lcre:Pla8534_54560"/>
<dbReference type="Proteomes" id="UP000317648">
    <property type="component" value="Chromosome"/>
</dbReference>